<dbReference type="GO" id="GO:0003676">
    <property type="term" value="F:nucleic acid binding"/>
    <property type="evidence" value="ECO:0007669"/>
    <property type="project" value="InterPro"/>
</dbReference>
<evidence type="ECO:0000313" key="2">
    <source>
        <dbReference type="EnsemblMetazoa" id="G29664.1:cds"/>
    </source>
</evidence>
<dbReference type="Proteomes" id="UP000005408">
    <property type="component" value="Unassembled WGS sequence"/>
</dbReference>
<sequence>MKTRKRSRPKHAYKVNVWAGISYKGKTPICIFTGIMNTARYQQILESNLLPFVRHRGRFLGGFRLYQDDDSKHTSRSTKTSSKEKPCRI</sequence>
<evidence type="ECO:0000313" key="3">
    <source>
        <dbReference type="Proteomes" id="UP000005408"/>
    </source>
</evidence>
<dbReference type="EnsemblMetazoa" id="G29664.1">
    <property type="protein sequence ID" value="G29664.1:cds"/>
    <property type="gene ID" value="G29664"/>
</dbReference>
<organism evidence="2 3">
    <name type="scientific">Magallana gigas</name>
    <name type="common">Pacific oyster</name>
    <name type="synonym">Crassostrea gigas</name>
    <dbReference type="NCBI Taxonomy" id="29159"/>
    <lineage>
        <taxon>Eukaryota</taxon>
        <taxon>Metazoa</taxon>
        <taxon>Spiralia</taxon>
        <taxon>Lophotrochozoa</taxon>
        <taxon>Mollusca</taxon>
        <taxon>Bivalvia</taxon>
        <taxon>Autobranchia</taxon>
        <taxon>Pteriomorphia</taxon>
        <taxon>Ostreida</taxon>
        <taxon>Ostreoidea</taxon>
        <taxon>Ostreidae</taxon>
        <taxon>Magallana</taxon>
    </lineage>
</organism>
<name>A0A8W8LY80_MAGGI</name>
<accession>A0A8W8LY80</accession>
<feature type="region of interest" description="Disordered" evidence="1">
    <location>
        <begin position="67"/>
        <end position="89"/>
    </location>
</feature>
<keyword evidence="3" id="KW-1185">Reference proteome</keyword>
<evidence type="ECO:0000256" key="1">
    <source>
        <dbReference type="SAM" id="MobiDB-lite"/>
    </source>
</evidence>
<dbReference type="InterPro" id="IPR036397">
    <property type="entry name" value="RNaseH_sf"/>
</dbReference>
<dbReference type="AlphaFoldDB" id="A0A8W8LY80"/>
<protein>
    <recommendedName>
        <fullName evidence="4">Transposable element Tcb2 transposase</fullName>
    </recommendedName>
</protein>
<dbReference type="Gene3D" id="3.30.420.10">
    <property type="entry name" value="Ribonuclease H-like superfamily/Ribonuclease H"/>
    <property type="match status" value="1"/>
</dbReference>
<evidence type="ECO:0008006" key="4">
    <source>
        <dbReference type="Google" id="ProtNLM"/>
    </source>
</evidence>
<reference evidence="2" key="1">
    <citation type="submission" date="2022-08" db="UniProtKB">
        <authorList>
            <consortium name="EnsemblMetazoa"/>
        </authorList>
    </citation>
    <scope>IDENTIFICATION</scope>
    <source>
        <strain evidence="2">05x7-T-G4-1.051#20</strain>
    </source>
</reference>
<proteinExistence type="predicted"/>